<organism evidence="1 2">
    <name type="scientific">Dichelobacter nodosus (strain VCS1703A)</name>
    <dbReference type="NCBI Taxonomy" id="246195"/>
    <lineage>
        <taxon>Bacteria</taxon>
        <taxon>Pseudomonadati</taxon>
        <taxon>Pseudomonadota</taxon>
        <taxon>Gammaproteobacteria</taxon>
        <taxon>Cardiobacteriales</taxon>
        <taxon>Cardiobacteriaceae</taxon>
        <taxon>Dichelobacter</taxon>
    </lineage>
</organism>
<dbReference type="KEGG" id="dno:DNO_1012"/>
<reference evidence="1 2" key="1">
    <citation type="journal article" date="2007" name="Nat. Biotechnol.">
        <title>Genome sequence and identification of candidate vaccine antigens from the animal pathogen Dichelobacter nodosus.</title>
        <authorList>
            <person name="Myers G.S."/>
            <person name="Parker D."/>
            <person name="Al-Hasani K."/>
            <person name="Kennan R.M."/>
            <person name="Seemann T."/>
            <person name="Ren Q."/>
            <person name="Badger J.H."/>
            <person name="Selengut J.D."/>
            <person name="Deboy R.T."/>
            <person name="Tettelin H."/>
            <person name="Boyce J.D."/>
            <person name="McCarl V.P."/>
            <person name="Han X."/>
            <person name="Nelson W.C."/>
            <person name="Madupu R."/>
            <person name="Mohamoud Y."/>
            <person name="Holley T."/>
            <person name="Fedorova N."/>
            <person name="Khouri H."/>
            <person name="Bottomley S.P."/>
            <person name="Whittington R.J."/>
            <person name="Adler B."/>
            <person name="Songer J.G."/>
            <person name="Rood J.I."/>
            <person name="Paulsen I.T."/>
        </authorList>
    </citation>
    <scope>NUCLEOTIDE SEQUENCE [LARGE SCALE GENOMIC DNA]</scope>
    <source>
        <strain evidence="1 2">VCS1703A</strain>
    </source>
</reference>
<accession>A5EXX9</accession>
<gene>
    <name evidence="1" type="ordered locus">DNO_1012</name>
</gene>
<dbReference type="HOGENOM" id="CLU_3250612_0_0_6"/>
<keyword evidence="2" id="KW-1185">Reference proteome</keyword>
<dbReference type="Proteomes" id="UP000000248">
    <property type="component" value="Chromosome"/>
</dbReference>
<dbReference type="AlphaFoldDB" id="A5EXX9"/>
<dbReference type="STRING" id="246195.DNO_1012"/>
<evidence type="ECO:0000313" key="2">
    <source>
        <dbReference type="Proteomes" id="UP000000248"/>
    </source>
</evidence>
<proteinExistence type="predicted"/>
<protein>
    <submittedName>
        <fullName evidence="1">Uncharacterized protein</fullName>
    </submittedName>
</protein>
<name>A5EXX9_DICNV</name>
<sequence>MPAKRFLKGVGSLASAAGVRQIIFTKNPCLDHCFLVFAMLTG</sequence>
<dbReference type="EMBL" id="CP000513">
    <property type="protein sequence ID" value="ABQ14139.1"/>
    <property type="molecule type" value="Genomic_DNA"/>
</dbReference>
<evidence type="ECO:0000313" key="1">
    <source>
        <dbReference type="EMBL" id="ABQ14139.1"/>
    </source>
</evidence>